<dbReference type="InterPro" id="IPR056924">
    <property type="entry name" value="SH3_Tf2-1"/>
</dbReference>
<keyword evidence="1" id="KW-1133">Transmembrane helix</keyword>
<dbReference type="GO" id="GO:0003964">
    <property type="term" value="F:RNA-directed DNA polymerase activity"/>
    <property type="evidence" value="ECO:0007669"/>
    <property type="project" value="UniProtKB-KW"/>
</dbReference>
<organism evidence="3">
    <name type="scientific">Tanacetum cinerariifolium</name>
    <name type="common">Dalmatian daisy</name>
    <name type="synonym">Chrysanthemum cinerariifolium</name>
    <dbReference type="NCBI Taxonomy" id="118510"/>
    <lineage>
        <taxon>Eukaryota</taxon>
        <taxon>Viridiplantae</taxon>
        <taxon>Streptophyta</taxon>
        <taxon>Embryophyta</taxon>
        <taxon>Tracheophyta</taxon>
        <taxon>Spermatophyta</taxon>
        <taxon>Magnoliopsida</taxon>
        <taxon>eudicotyledons</taxon>
        <taxon>Gunneridae</taxon>
        <taxon>Pentapetalae</taxon>
        <taxon>asterids</taxon>
        <taxon>campanulids</taxon>
        <taxon>Asterales</taxon>
        <taxon>Asteraceae</taxon>
        <taxon>Asteroideae</taxon>
        <taxon>Anthemideae</taxon>
        <taxon>Anthemidinae</taxon>
        <taxon>Tanacetum</taxon>
    </lineage>
</organism>
<feature type="domain" description="Tf2-1-like SH3-like" evidence="2">
    <location>
        <begin position="76"/>
        <end position="126"/>
    </location>
</feature>
<keyword evidence="1" id="KW-0472">Membrane</keyword>
<comment type="caution">
    <text evidence="3">The sequence shown here is derived from an EMBL/GenBank/DDBJ whole genome shotgun (WGS) entry which is preliminary data.</text>
</comment>
<dbReference type="PANTHER" id="PTHR46148">
    <property type="entry name" value="CHROMO DOMAIN-CONTAINING PROTEIN"/>
    <property type="match status" value="1"/>
</dbReference>
<keyword evidence="3" id="KW-0548">Nucleotidyltransferase</keyword>
<dbReference type="PANTHER" id="PTHR46148:SF59">
    <property type="entry name" value="NUCLEOTIDYLTRANSFERASE, RIBONUCLEASE H"/>
    <property type="match status" value="1"/>
</dbReference>
<dbReference type="AlphaFoldDB" id="A0A6L2P6B1"/>
<sequence>MILKCVLNCFELNYGYAYPVFMWLLERMGTPTLVCVRSCPKLSGPAGRLFSVMLLLAFVCSWFGALVMPFIEMCVVRFGKKEKLAPRFVGPFEIIEKVGPVAYRLYLPKELNGVHDTFHMSNLKKCLAEPTLQVPLDEIRVDAKEFKKLKRRRIAIVKVRWNSKRGPEFTWEHEDQMKLKYPYFLVILVAEFWEGANEGALDFSTIIAQQLQKLLPAMLAQVGNQRNVGNQNGNVVNENVQENIGNVLVNGNRVGCSYKEFLACNPKEHDSKGGVVVLTQWIKKMENMQDMSGCSVDQ</sequence>
<protein>
    <submittedName>
        <fullName evidence="3">Putative reverse transcriptase domain-containing protein</fullName>
    </submittedName>
</protein>
<evidence type="ECO:0000259" key="2">
    <source>
        <dbReference type="Pfam" id="PF24626"/>
    </source>
</evidence>
<name>A0A6L2P6B1_TANCI</name>
<keyword evidence="3" id="KW-0808">Transferase</keyword>
<gene>
    <name evidence="3" type="ORF">Tci_064573</name>
</gene>
<dbReference type="EMBL" id="BKCJ010010666">
    <property type="protein sequence ID" value="GEU92595.1"/>
    <property type="molecule type" value="Genomic_DNA"/>
</dbReference>
<accession>A0A6L2P6B1</accession>
<dbReference type="Pfam" id="PF24626">
    <property type="entry name" value="SH3_Tf2-1"/>
    <property type="match status" value="1"/>
</dbReference>
<reference evidence="3" key="1">
    <citation type="journal article" date="2019" name="Sci. Rep.">
        <title>Draft genome of Tanacetum cinerariifolium, the natural source of mosquito coil.</title>
        <authorList>
            <person name="Yamashiro T."/>
            <person name="Shiraishi A."/>
            <person name="Satake H."/>
            <person name="Nakayama K."/>
        </authorList>
    </citation>
    <scope>NUCLEOTIDE SEQUENCE</scope>
</reference>
<keyword evidence="1" id="KW-0812">Transmembrane</keyword>
<evidence type="ECO:0000256" key="1">
    <source>
        <dbReference type="SAM" id="Phobius"/>
    </source>
</evidence>
<feature type="transmembrane region" description="Helical" evidence="1">
    <location>
        <begin position="50"/>
        <end position="71"/>
    </location>
</feature>
<proteinExistence type="predicted"/>
<keyword evidence="3" id="KW-0695">RNA-directed DNA polymerase</keyword>
<evidence type="ECO:0000313" key="3">
    <source>
        <dbReference type="EMBL" id="GEU92595.1"/>
    </source>
</evidence>